<dbReference type="Proteomes" id="UP000799302">
    <property type="component" value="Unassembled WGS sequence"/>
</dbReference>
<organism evidence="1 2">
    <name type="scientific">Microthyrium microscopicum</name>
    <dbReference type="NCBI Taxonomy" id="703497"/>
    <lineage>
        <taxon>Eukaryota</taxon>
        <taxon>Fungi</taxon>
        <taxon>Dikarya</taxon>
        <taxon>Ascomycota</taxon>
        <taxon>Pezizomycotina</taxon>
        <taxon>Dothideomycetes</taxon>
        <taxon>Dothideomycetes incertae sedis</taxon>
        <taxon>Microthyriales</taxon>
        <taxon>Microthyriaceae</taxon>
        <taxon>Microthyrium</taxon>
    </lineage>
</organism>
<accession>A0A6A6U1J6</accession>
<reference evidence="1" key="1">
    <citation type="journal article" date="2020" name="Stud. Mycol.">
        <title>101 Dothideomycetes genomes: a test case for predicting lifestyles and emergence of pathogens.</title>
        <authorList>
            <person name="Haridas S."/>
            <person name="Albert R."/>
            <person name="Binder M."/>
            <person name="Bloem J."/>
            <person name="Labutti K."/>
            <person name="Salamov A."/>
            <person name="Andreopoulos B."/>
            <person name="Baker S."/>
            <person name="Barry K."/>
            <person name="Bills G."/>
            <person name="Bluhm B."/>
            <person name="Cannon C."/>
            <person name="Castanera R."/>
            <person name="Culley D."/>
            <person name="Daum C."/>
            <person name="Ezra D."/>
            <person name="Gonzalez J."/>
            <person name="Henrissat B."/>
            <person name="Kuo A."/>
            <person name="Liang C."/>
            <person name="Lipzen A."/>
            <person name="Lutzoni F."/>
            <person name="Magnuson J."/>
            <person name="Mondo S."/>
            <person name="Nolan M."/>
            <person name="Ohm R."/>
            <person name="Pangilinan J."/>
            <person name="Park H.-J."/>
            <person name="Ramirez L."/>
            <person name="Alfaro M."/>
            <person name="Sun H."/>
            <person name="Tritt A."/>
            <person name="Yoshinaga Y."/>
            <person name="Zwiers L.-H."/>
            <person name="Turgeon B."/>
            <person name="Goodwin S."/>
            <person name="Spatafora J."/>
            <person name="Crous P."/>
            <person name="Grigoriev I."/>
        </authorList>
    </citation>
    <scope>NUCLEOTIDE SEQUENCE</scope>
    <source>
        <strain evidence="1">CBS 115976</strain>
    </source>
</reference>
<name>A0A6A6U1J6_9PEZI</name>
<dbReference type="AlphaFoldDB" id="A0A6A6U1J6"/>
<evidence type="ECO:0000313" key="2">
    <source>
        <dbReference type="Proteomes" id="UP000799302"/>
    </source>
</evidence>
<evidence type="ECO:0000313" key="1">
    <source>
        <dbReference type="EMBL" id="KAF2665317.1"/>
    </source>
</evidence>
<protein>
    <submittedName>
        <fullName evidence="1">Uncharacterized protein</fullName>
    </submittedName>
</protein>
<keyword evidence="2" id="KW-1185">Reference proteome</keyword>
<dbReference type="EMBL" id="MU004240">
    <property type="protein sequence ID" value="KAF2665317.1"/>
    <property type="molecule type" value="Genomic_DNA"/>
</dbReference>
<sequence>MPHNYHVAQYQTEAQSSVTSNNSNPSRTNATEFTILTASVHFLSSTSPTPLQISALSWRTHPTSLPRLPRQKTRSFGPYHHIRICTEFSDIQSQRHGHVPGYNTTSSANYMPKVVTISRGDLIPDTFDTIFYDKALAHITLLSPKHTTSIGSPPS</sequence>
<proteinExistence type="predicted"/>
<gene>
    <name evidence="1" type="ORF">BT63DRAFT_458886</name>
</gene>